<evidence type="ECO:0000256" key="3">
    <source>
        <dbReference type="ARBA" id="ARBA00022723"/>
    </source>
</evidence>
<feature type="transmembrane region" description="Helical" evidence="7">
    <location>
        <begin position="290"/>
        <end position="313"/>
    </location>
</feature>
<dbReference type="PANTHER" id="PTHR10120">
    <property type="entry name" value="CAAX PRENYL PROTEASE 1"/>
    <property type="match status" value="1"/>
</dbReference>
<dbReference type="GO" id="GO:0046872">
    <property type="term" value="F:metal ion binding"/>
    <property type="evidence" value="ECO:0007669"/>
    <property type="project" value="UniProtKB-KW"/>
</dbReference>
<dbReference type="AlphaFoldDB" id="A0A2P2CDX0"/>
<dbReference type="Pfam" id="PF16491">
    <property type="entry name" value="Peptidase_M48_N"/>
    <property type="match status" value="1"/>
</dbReference>
<reference evidence="10" key="1">
    <citation type="submission" date="2015-08" db="EMBL/GenBank/DDBJ databases">
        <authorList>
            <person name="Babu N.S."/>
            <person name="Beckwith C.J."/>
            <person name="Beseler K.G."/>
            <person name="Brison A."/>
            <person name="Carone J.V."/>
            <person name="Caskin T.P."/>
            <person name="Diamond M."/>
            <person name="Durham M.E."/>
            <person name="Foxe J.M."/>
            <person name="Go M."/>
            <person name="Henderson B.A."/>
            <person name="Jones I.B."/>
            <person name="McGettigan J.A."/>
            <person name="Micheletti S.J."/>
            <person name="Nasrallah M.E."/>
            <person name="Ortiz D."/>
            <person name="Piller C.R."/>
            <person name="Privatt S.R."/>
            <person name="Schneider S.L."/>
            <person name="Sharp S."/>
            <person name="Smith T.C."/>
            <person name="Stanton J.D."/>
            <person name="Ullery H.E."/>
            <person name="Wilson R.J."/>
            <person name="Serrano M.G."/>
            <person name="Buck G."/>
            <person name="Lee V."/>
            <person name="Wang Y."/>
            <person name="Carvalho R."/>
            <person name="Voegtly L."/>
            <person name="Shi R."/>
            <person name="Duckworth R."/>
            <person name="Johnson A."/>
            <person name="Loviza R."/>
            <person name="Walstead R."/>
            <person name="Shah Z."/>
            <person name="Kiflezghi M."/>
            <person name="Wade K."/>
            <person name="Ball S.L."/>
            <person name="Bradley K.W."/>
            <person name="Asai D.J."/>
            <person name="Bowman C.A."/>
            <person name="Russell D.A."/>
            <person name="Pope W.H."/>
            <person name="Jacobs-Sera D."/>
            <person name="Hendrix R.W."/>
            <person name="Hatfull G.F."/>
        </authorList>
    </citation>
    <scope>NUCLEOTIDE SEQUENCE</scope>
</reference>
<keyword evidence="7" id="KW-0472">Membrane</keyword>
<evidence type="ECO:0000256" key="6">
    <source>
        <dbReference type="ARBA" id="ARBA00023049"/>
    </source>
</evidence>
<keyword evidence="3" id="KW-0479">Metal-binding</keyword>
<keyword evidence="2" id="KW-0645">Protease</keyword>
<dbReference type="Gene3D" id="3.30.2010.10">
    <property type="entry name" value="Metalloproteases ('zincins'), catalytic domain"/>
    <property type="match status" value="1"/>
</dbReference>
<feature type="transmembrane region" description="Helical" evidence="7">
    <location>
        <begin position="69"/>
        <end position="90"/>
    </location>
</feature>
<dbReference type="GO" id="GO:0006508">
    <property type="term" value="P:proteolysis"/>
    <property type="evidence" value="ECO:0007669"/>
    <property type="project" value="UniProtKB-KW"/>
</dbReference>
<evidence type="ECO:0000256" key="4">
    <source>
        <dbReference type="ARBA" id="ARBA00022801"/>
    </source>
</evidence>
<feature type="transmembrane region" description="Helical" evidence="7">
    <location>
        <begin position="178"/>
        <end position="200"/>
    </location>
</feature>
<feature type="transmembrane region" description="Helical" evidence="7">
    <location>
        <begin position="12"/>
        <end position="33"/>
    </location>
</feature>
<dbReference type="EC" id="3.4.24.84" evidence="10"/>
<evidence type="ECO:0000259" key="8">
    <source>
        <dbReference type="Pfam" id="PF01435"/>
    </source>
</evidence>
<protein>
    <submittedName>
        <fullName evidence="10">Putative metalloendopeptidase</fullName>
        <ecNumber evidence="10">3.4.24.84</ecNumber>
    </submittedName>
</protein>
<keyword evidence="5" id="KW-0862">Zinc</keyword>
<evidence type="ECO:0000259" key="9">
    <source>
        <dbReference type="Pfam" id="PF16491"/>
    </source>
</evidence>
<evidence type="ECO:0000256" key="1">
    <source>
        <dbReference type="ARBA" id="ARBA00001947"/>
    </source>
</evidence>
<dbReference type="InterPro" id="IPR032456">
    <property type="entry name" value="Peptidase_M48_N"/>
</dbReference>
<evidence type="ECO:0000256" key="5">
    <source>
        <dbReference type="ARBA" id="ARBA00022833"/>
    </source>
</evidence>
<evidence type="ECO:0000313" key="10">
    <source>
        <dbReference type="EMBL" id="CUR60149.1"/>
    </source>
</evidence>
<sequence>MSRPTSRARDRFPAWGVVLLAGLAFVVAAAWLVPWSPVPGGTPDPVPAGSVFSPTEIALGEHYASWSRLWSWSGLALQLAAVGVLASTRVRERITGHLPGRWWVRVPLAVVLVTLVLRLLALPFGIALQQHRLDHGLSTQSWWGYARDVGTGAAVSIVVTSLGLLVLVGLARRWRRAWVVLGAALAAALVLVGSLVYPLVVEPLYNSFTSLPDGRLRTAVLAVADEEGVPVDDVLVADASRRTTTLNAYVSGFSGTRRVVLYDTLVDSLPEDQVLSVVAHELAHARHDDVLTGTVLGALGAAFGVGLLGLVVGGDRMRRASVVPLVMALLAVGSQLASPVENGISRRIETRADVDALKATGDPAAFREMQLMLARRSLADPTPPAWSQWWWGSHPTALQRLALAES</sequence>
<dbReference type="Pfam" id="PF01435">
    <property type="entry name" value="Peptidase_M48"/>
    <property type="match status" value="1"/>
</dbReference>
<name>A0A2P2CDX0_9ZZZZ</name>
<comment type="cofactor">
    <cofactor evidence="1">
        <name>Zn(2+)</name>
        <dbReference type="ChEBI" id="CHEBI:29105"/>
    </cofactor>
</comment>
<keyword evidence="7" id="KW-1133">Transmembrane helix</keyword>
<proteinExistence type="predicted"/>
<gene>
    <name evidence="10" type="ORF">NOCA120102</name>
</gene>
<keyword evidence="7" id="KW-0812">Transmembrane</keyword>
<dbReference type="InterPro" id="IPR001915">
    <property type="entry name" value="Peptidase_M48"/>
</dbReference>
<organism evidence="10">
    <name type="scientific">metagenome</name>
    <dbReference type="NCBI Taxonomy" id="256318"/>
    <lineage>
        <taxon>unclassified sequences</taxon>
        <taxon>metagenomes</taxon>
    </lineage>
</organism>
<keyword evidence="6" id="KW-0482">Metalloprotease</keyword>
<feature type="domain" description="Peptidase M48" evidence="8">
    <location>
        <begin position="212"/>
        <end position="402"/>
    </location>
</feature>
<evidence type="ECO:0000256" key="7">
    <source>
        <dbReference type="SAM" id="Phobius"/>
    </source>
</evidence>
<feature type="domain" description="CAAX prenyl protease 1 N-terminal" evidence="9">
    <location>
        <begin position="105"/>
        <end position="206"/>
    </location>
</feature>
<dbReference type="EMBL" id="CZKB01000012">
    <property type="protein sequence ID" value="CUR60149.1"/>
    <property type="molecule type" value="Genomic_DNA"/>
</dbReference>
<feature type="transmembrane region" description="Helical" evidence="7">
    <location>
        <begin position="102"/>
        <end position="129"/>
    </location>
</feature>
<dbReference type="GO" id="GO:0004222">
    <property type="term" value="F:metalloendopeptidase activity"/>
    <property type="evidence" value="ECO:0007669"/>
    <property type="project" value="InterPro"/>
</dbReference>
<feature type="transmembrane region" description="Helical" evidence="7">
    <location>
        <begin position="149"/>
        <end position="171"/>
    </location>
</feature>
<evidence type="ECO:0000256" key="2">
    <source>
        <dbReference type="ARBA" id="ARBA00022670"/>
    </source>
</evidence>
<accession>A0A2P2CDX0</accession>
<keyword evidence="4 10" id="KW-0378">Hydrolase</keyword>